<feature type="signal peptide" evidence="1">
    <location>
        <begin position="1"/>
        <end position="19"/>
    </location>
</feature>
<sequence>MIRCLQAAVLLLCAAAAHGQTRGTYLIQNDEITRSSLIIDSQVVQDSGVAVSTDLKFARSVAGFPYTTTVSIATDRVAVGDVVQCRSRGFYSISPALIDAKAEDGRDIPDLYLRNPPDGGPPNNPTGLPGTMRMYLKAGADIPSGDFVFTLNFNGGSRYPQNCSQVSGLSLDFTVTVAAKWRTLTRDRAAAAQIFSATRINDGDVVVPTGIAIQRDSDQCGYTSISLVNSPPAYFQLRKYGADGTADGAAATSFSGVAMGEDIDGEDDDDRHV</sequence>
<name>A0A930UF69_9GAMM</name>
<dbReference type="AlphaFoldDB" id="A0A930UF69"/>
<dbReference type="EMBL" id="JADHEI010000009">
    <property type="protein sequence ID" value="MBF2734656.1"/>
    <property type="molecule type" value="Genomic_DNA"/>
</dbReference>
<accession>A0A930UF69</accession>
<dbReference type="Proteomes" id="UP000604381">
    <property type="component" value="Unassembled WGS sequence"/>
</dbReference>
<feature type="chain" id="PRO_5037572739" evidence="1">
    <location>
        <begin position="20"/>
        <end position="273"/>
    </location>
</feature>
<proteinExistence type="predicted"/>
<gene>
    <name evidence="2" type="ORF">ISN26_00930</name>
</gene>
<evidence type="ECO:0000313" key="2">
    <source>
        <dbReference type="EMBL" id="MBF2734656.1"/>
    </source>
</evidence>
<keyword evidence="3" id="KW-1185">Reference proteome</keyword>
<keyword evidence="1" id="KW-0732">Signal</keyword>
<comment type="caution">
    <text evidence="2">The sequence shown here is derived from an EMBL/GenBank/DDBJ whole genome shotgun (WGS) entry which is preliminary data.</text>
</comment>
<organism evidence="2 3">
    <name type="scientific">Candidatus Amphirhobacter heronislandensis</name>
    <dbReference type="NCBI Taxonomy" id="1732024"/>
    <lineage>
        <taxon>Bacteria</taxon>
        <taxon>Pseudomonadati</taxon>
        <taxon>Pseudomonadota</taxon>
        <taxon>Gammaproteobacteria</taxon>
        <taxon>Candidatus Tethybacterales</taxon>
        <taxon>Candidatus Tethybacteraceae</taxon>
        <taxon>Candidatus Amphirhobacter</taxon>
    </lineage>
</organism>
<evidence type="ECO:0000256" key="1">
    <source>
        <dbReference type="SAM" id="SignalP"/>
    </source>
</evidence>
<feature type="non-terminal residue" evidence="2">
    <location>
        <position position="273"/>
    </location>
</feature>
<reference evidence="2" key="1">
    <citation type="submission" date="2020-10" db="EMBL/GenBank/DDBJ databases">
        <title>An improved Amphimedon queenslandica hologenome assembly reveals how three proteobacterial symbionts can extend the metabolic phenotypic of their marine sponge host.</title>
        <authorList>
            <person name="Degnan B."/>
            <person name="Degnan S."/>
            <person name="Xiang X."/>
        </authorList>
    </citation>
    <scope>NUCLEOTIDE SEQUENCE</scope>
    <source>
        <strain evidence="2">AqS2</strain>
    </source>
</reference>
<evidence type="ECO:0000313" key="3">
    <source>
        <dbReference type="Proteomes" id="UP000604381"/>
    </source>
</evidence>
<protein>
    <submittedName>
        <fullName evidence="2">Uncharacterized protein</fullName>
    </submittedName>
</protein>